<gene>
    <name evidence="3" type="ORF">CDAUBV1_LOCUS11887</name>
</gene>
<comment type="caution">
    <text evidence="3">The sequence shown here is derived from an EMBL/GenBank/DDBJ whole genome shotgun (WGS) entry which is preliminary data.</text>
</comment>
<evidence type="ECO:0000259" key="2">
    <source>
        <dbReference type="PROSITE" id="PS50826"/>
    </source>
</evidence>
<organism evidence="3 4">
    <name type="scientific">Calicophoron daubneyi</name>
    <name type="common">Rumen fluke</name>
    <name type="synonym">Paramphistomum daubneyi</name>
    <dbReference type="NCBI Taxonomy" id="300641"/>
    <lineage>
        <taxon>Eukaryota</taxon>
        <taxon>Metazoa</taxon>
        <taxon>Spiralia</taxon>
        <taxon>Lophotrochozoa</taxon>
        <taxon>Platyhelminthes</taxon>
        <taxon>Trematoda</taxon>
        <taxon>Digenea</taxon>
        <taxon>Plagiorchiida</taxon>
        <taxon>Pronocephalata</taxon>
        <taxon>Paramphistomoidea</taxon>
        <taxon>Paramphistomidae</taxon>
        <taxon>Calicophoron</taxon>
    </lineage>
</organism>
<dbReference type="CDD" id="cd17682">
    <property type="entry name" value="RUN_RUFY4_like"/>
    <property type="match status" value="1"/>
</dbReference>
<dbReference type="Gene3D" id="2.30.29.30">
    <property type="entry name" value="Pleckstrin-homology domain (PH domain)/Phosphotyrosine-binding domain (PTB)"/>
    <property type="match status" value="1"/>
</dbReference>
<evidence type="ECO:0000313" key="3">
    <source>
        <dbReference type="EMBL" id="CAL5137597.1"/>
    </source>
</evidence>
<dbReference type="EMBL" id="CAXLJL010000412">
    <property type="protein sequence ID" value="CAL5137597.1"/>
    <property type="molecule type" value="Genomic_DNA"/>
</dbReference>
<reference evidence="3" key="1">
    <citation type="submission" date="2024-06" db="EMBL/GenBank/DDBJ databases">
        <authorList>
            <person name="Liu X."/>
            <person name="Lenzi L."/>
            <person name="Haldenby T S."/>
            <person name="Uol C."/>
        </authorList>
    </citation>
    <scope>NUCLEOTIDE SEQUENCE</scope>
</reference>
<feature type="compositionally biased region" description="Polar residues" evidence="1">
    <location>
        <begin position="283"/>
        <end position="295"/>
    </location>
</feature>
<dbReference type="PROSITE" id="PS50826">
    <property type="entry name" value="RUN"/>
    <property type="match status" value="1"/>
</dbReference>
<proteinExistence type="predicted"/>
<dbReference type="InterPro" id="IPR011993">
    <property type="entry name" value="PH-like_dom_sf"/>
</dbReference>
<dbReference type="InterPro" id="IPR004012">
    <property type="entry name" value="Run_dom"/>
</dbReference>
<evidence type="ECO:0000256" key="1">
    <source>
        <dbReference type="SAM" id="MobiDB-lite"/>
    </source>
</evidence>
<accession>A0AAV2TME8</accession>
<dbReference type="AlphaFoldDB" id="A0AAV2TME8"/>
<dbReference type="PANTHER" id="PTHR46753:SF3">
    <property type="entry name" value="PDZ DOMAIN-CONTAINING PROTEIN"/>
    <property type="match status" value="1"/>
</dbReference>
<name>A0AAV2TME8_CALDB</name>
<dbReference type="Pfam" id="PF02759">
    <property type="entry name" value="RUN"/>
    <property type="match status" value="1"/>
</dbReference>
<feature type="domain" description="RUN" evidence="2">
    <location>
        <begin position="27"/>
        <end position="165"/>
    </location>
</feature>
<dbReference type="Gene3D" id="1.20.58.900">
    <property type="match status" value="1"/>
</dbReference>
<dbReference type="PANTHER" id="PTHR46753">
    <property type="entry name" value="FYVE AND COILED-COIL DOMAIN-CONTAINING PROTEIN 1"/>
    <property type="match status" value="1"/>
</dbReference>
<feature type="region of interest" description="Disordered" evidence="1">
    <location>
        <begin position="281"/>
        <end position="303"/>
    </location>
</feature>
<dbReference type="SUPFAM" id="SSF140741">
    <property type="entry name" value="RUN domain-like"/>
    <property type="match status" value="1"/>
</dbReference>
<sequence length="446" mass="50014">MINSPPQFKIIKAFILRAYEDHVEEINDSYSALATLCEAVEHVLCLGLCRNSTTWSFWNWMNSLPKWCESERIFIHPGLSDAVQLVRHTTSVATVRGRGRLIIRTLMQRALLDFPLKLLIDHPIYAARFYDTSHSVLNNEILVQIFCSLISEVCRLPFKLNLDNAEFLDETWEMPEFKCLEFVPCKKLGVRLEPIDGHLVVTRLDPSGVAAEDNQVELGDVFGTMHGQSLRSCPVPVRTILASHEGLPIPVGIVKARGPDGKIYSPIRSLLRRSGIEDLLPPDSNTVSGQAGANDQNRKRRKSSFFRNHPKCRLIYLGSCNVGSDGGVHMINQSILGVLQNVNHPQTSIPVHMELGELSVNVWPVNADSGRVDPSVLPLFKHSYPQISSCGRRTDNTNFLAYIVGEEVCTVAKEFKCFVFEAVDNVESKRLINGIAEGFDRTHWTL</sequence>
<dbReference type="InterPro" id="IPR037213">
    <property type="entry name" value="Run_dom_sf"/>
</dbReference>
<dbReference type="SUPFAM" id="SSF50729">
    <property type="entry name" value="PH domain-like"/>
    <property type="match status" value="1"/>
</dbReference>
<dbReference type="Proteomes" id="UP001497525">
    <property type="component" value="Unassembled WGS sequence"/>
</dbReference>
<evidence type="ECO:0000313" key="4">
    <source>
        <dbReference type="Proteomes" id="UP001497525"/>
    </source>
</evidence>
<protein>
    <recommendedName>
        <fullName evidence="2">RUN domain-containing protein</fullName>
    </recommendedName>
</protein>